<keyword evidence="4" id="KW-0902">Two-component regulatory system</keyword>
<evidence type="ECO:0000313" key="12">
    <source>
        <dbReference type="Proteomes" id="UP000242469"/>
    </source>
</evidence>
<name>A0A1H4F5I9_9GAMM</name>
<dbReference type="RefSeq" id="WP_091826939.1">
    <property type="nucleotide sequence ID" value="NZ_FNRJ01000010.1"/>
</dbReference>
<dbReference type="PROSITE" id="PS00676">
    <property type="entry name" value="SIGMA54_INTERACT_2"/>
    <property type="match status" value="1"/>
</dbReference>
<gene>
    <name evidence="11" type="ORF">SAMN02745729_11039</name>
</gene>
<dbReference type="AlphaFoldDB" id="A0A1H4F5I9"/>
<organism evidence="11 12">
    <name type="scientific">Marinobacterium iners DSM 11526</name>
    <dbReference type="NCBI Taxonomy" id="1122198"/>
    <lineage>
        <taxon>Bacteria</taxon>
        <taxon>Pseudomonadati</taxon>
        <taxon>Pseudomonadota</taxon>
        <taxon>Gammaproteobacteria</taxon>
        <taxon>Oceanospirillales</taxon>
        <taxon>Oceanospirillaceae</taxon>
        <taxon>Marinobacterium</taxon>
    </lineage>
</organism>
<dbReference type="SMART" id="SM00448">
    <property type="entry name" value="REC"/>
    <property type="match status" value="1"/>
</dbReference>
<evidence type="ECO:0000256" key="2">
    <source>
        <dbReference type="ARBA" id="ARBA00022741"/>
    </source>
</evidence>
<keyword evidence="6" id="KW-0238">DNA-binding</keyword>
<dbReference type="InterPro" id="IPR025944">
    <property type="entry name" value="Sigma_54_int_dom_CS"/>
</dbReference>
<keyword evidence="5" id="KW-0805">Transcription regulation</keyword>
<evidence type="ECO:0000256" key="8">
    <source>
        <dbReference type="PROSITE-ProRule" id="PRU00169"/>
    </source>
</evidence>
<dbReference type="PROSITE" id="PS50045">
    <property type="entry name" value="SIGMA54_INTERACT_4"/>
    <property type="match status" value="1"/>
</dbReference>
<dbReference type="PRINTS" id="PR01590">
    <property type="entry name" value="HTHFIS"/>
</dbReference>
<dbReference type="InterPro" id="IPR011006">
    <property type="entry name" value="CheY-like_superfamily"/>
</dbReference>
<feature type="domain" description="Response regulatory" evidence="10">
    <location>
        <begin position="6"/>
        <end position="120"/>
    </location>
</feature>
<dbReference type="Gene3D" id="1.10.8.60">
    <property type="match status" value="1"/>
</dbReference>
<dbReference type="PROSITE" id="PS00675">
    <property type="entry name" value="SIGMA54_INTERACT_1"/>
    <property type="match status" value="1"/>
</dbReference>
<evidence type="ECO:0000313" key="11">
    <source>
        <dbReference type="EMBL" id="SEA92190.1"/>
    </source>
</evidence>
<evidence type="ECO:0000256" key="5">
    <source>
        <dbReference type="ARBA" id="ARBA00023015"/>
    </source>
</evidence>
<keyword evidence="7" id="KW-0804">Transcription</keyword>
<keyword evidence="2" id="KW-0547">Nucleotide-binding</keyword>
<dbReference type="Gene3D" id="3.40.50.2300">
    <property type="match status" value="1"/>
</dbReference>
<proteinExistence type="predicted"/>
<dbReference type="PROSITE" id="PS00688">
    <property type="entry name" value="SIGMA54_INTERACT_3"/>
    <property type="match status" value="1"/>
</dbReference>
<protein>
    <submittedName>
        <fullName evidence="11">Two-component system, NtrC family, C4-dicarboxylate transport response regulator DctD</fullName>
    </submittedName>
</protein>
<dbReference type="PROSITE" id="PS50110">
    <property type="entry name" value="RESPONSE_REGULATORY"/>
    <property type="match status" value="1"/>
</dbReference>
<dbReference type="Proteomes" id="UP000242469">
    <property type="component" value="Unassembled WGS sequence"/>
</dbReference>
<dbReference type="PANTHER" id="PTHR32071">
    <property type="entry name" value="TRANSCRIPTIONAL REGULATORY PROTEIN"/>
    <property type="match status" value="1"/>
</dbReference>
<dbReference type="CDD" id="cd17549">
    <property type="entry name" value="REC_DctD-like"/>
    <property type="match status" value="1"/>
</dbReference>
<evidence type="ECO:0000256" key="3">
    <source>
        <dbReference type="ARBA" id="ARBA00022840"/>
    </source>
</evidence>
<evidence type="ECO:0000259" key="9">
    <source>
        <dbReference type="PROSITE" id="PS50045"/>
    </source>
</evidence>
<dbReference type="Gene3D" id="1.10.10.60">
    <property type="entry name" value="Homeodomain-like"/>
    <property type="match status" value="1"/>
</dbReference>
<dbReference type="InterPro" id="IPR009057">
    <property type="entry name" value="Homeodomain-like_sf"/>
</dbReference>
<dbReference type="EMBL" id="FNRJ01000010">
    <property type="protein sequence ID" value="SEA92190.1"/>
    <property type="molecule type" value="Genomic_DNA"/>
</dbReference>
<evidence type="ECO:0000259" key="10">
    <source>
        <dbReference type="PROSITE" id="PS50110"/>
    </source>
</evidence>
<sequence length="455" mass="51336">MIDQGRVLLVDDEAMVREATAQWLELSGFSVECFSRAEQALERIDPFCPGILLTDVRMPGMDGLELMTEALKRAPDLPVILLTAHGDVDMATAAMREGAYDFIEKPFVPERLVERIRRACEKRRLMLENLRLQQSLASRSVLEARLIGISPAIQRLRRELLALAELDTNVIIYGETGTGKELVAQCLHEYSIRGKKQFVPINCGAIPENLIESELFGHEAGAFTHAAKRRIGKFEYASGGTLFLDEIESMPLHLQIKLLRALQEHVIERLGSNTLIPVDLRVVAAAKVDLRGDPNFREDLFYRLSVSELHIPPLRERIEDVPLLFAHYAGRGADEHDREARQLSDHDLDALQSYAWPGNVRELKNIAIRYAVDPRASVAELLSRQTPLISAPLAGRQTLSLAVRVAEYESQLIREALERHQGNIKAVMDELDLPRRTLNQKMQRYGLNRSDFTAQ</sequence>
<dbReference type="InterPro" id="IPR002078">
    <property type="entry name" value="Sigma_54_int"/>
</dbReference>
<dbReference type="SUPFAM" id="SSF52172">
    <property type="entry name" value="CheY-like"/>
    <property type="match status" value="1"/>
</dbReference>
<dbReference type="FunFam" id="3.40.50.300:FF:000006">
    <property type="entry name" value="DNA-binding transcriptional regulator NtrC"/>
    <property type="match status" value="1"/>
</dbReference>
<dbReference type="InterPro" id="IPR058031">
    <property type="entry name" value="AAA_lid_NorR"/>
</dbReference>
<dbReference type="GO" id="GO:0043565">
    <property type="term" value="F:sequence-specific DNA binding"/>
    <property type="evidence" value="ECO:0007669"/>
    <property type="project" value="InterPro"/>
</dbReference>
<keyword evidence="3" id="KW-0067">ATP-binding</keyword>
<dbReference type="Pfam" id="PF00158">
    <property type="entry name" value="Sigma54_activat"/>
    <property type="match status" value="1"/>
</dbReference>
<accession>A0A1H4F5I9</accession>
<dbReference type="SMART" id="SM00382">
    <property type="entry name" value="AAA"/>
    <property type="match status" value="1"/>
</dbReference>
<dbReference type="PANTHER" id="PTHR32071:SF57">
    <property type="entry name" value="C4-DICARBOXYLATE TRANSPORT TRANSCRIPTIONAL REGULATORY PROTEIN DCTD"/>
    <property type="match status" value="1"/>
</dbReference>
<evidence type="ECO:0000256" key="4">
    <source>
        <dbReference type="ARBA" id="ARBA00023012"/>
    </source>
</evidence>
<dbReference type="Gene3D" id="3.40.50.300">
    <property type="entry name" value="P-loop containing nucleotide triphosphate hydrolases"/>
    <property type="match status" value="1"/>
</dbReference>
<reference evidence="12" key="1">
    <citation type="submission" date="2016-10" db="EMBL/GenBank/DDBJ databases">
        <authorList>
            <person name="Varghese N."/>
            <person name="Submissions S."/>
        </authorList>
    </citation>
    <scope>NUCLEOTIDE SEQUENCE [LARGE SCALE GENOMIC DNA]</scope>
    <source>
        <strain evidence="12">DSM 11526</strain>
    </source>
</reference>
<dbReference type="InterPro" id="IPR027417">
    <property type="entry name" value="P-loop_NTPase"/>
</dbReference>
<evidence type="ECO:0000256" key="6">
    <source>
        <dbReference type="ARBA" id="ARBA00023125"/>
    </source>
</evidence>
<dbReference type="STRING" id="1122198.SAMN02745729_11039"/>
<dbReference type="Pfam" id="PF02954">
    <property type="entry name" value="HTH_8"/>
    <property type="match status" value="1"/>
</dbReference>
<dbReference type="InterPro" id="IPR003593">
    <property type="entry name" value="AAA+_ATPase"/>
</dbReference>
<dbReference type="InterPro" id="IPR002197">
    <property type="entry name" value="HTH_Fis"/>
</dbReference>
<dbReference type="SUPFAM" id="SSF46689">
    <property type="entry name" value="Homeodomain-like"/>
    <property type="match status" value="1"/>
</dbReference>
<dbReference type="InterPro" id="IPR001789">
    <property type="entry name" value="Sig_transdc_resp-reg_receiver"/>
</dbReference>
<dbReference type="GO" id="GO:0006355">
    <property type="term" value="P:regulation of DNA-templated transcription"/>
    <property type="evidence" value="ECO:0007669"/>
    <property type="project" value="InterPro"/>
</dbReference>
<dbReference type="InterPro" id="IPR025662">
    <property type="entry name" value="Sigma_54_int_dom_ATP-bd_1"/>
</dbReference>
<dbReference type="Pfam" id="PF00072">
    <property type="entry name" value="Response_reg"/>
    <property type="match status" value="1"/>
</dbReference>
<dbReference type="InterPro" id="IPR025943">
    <property type="entry name" value="Sigma_54_int_dom_ATP-bd_2"/>
</dbReference>
<dbReference type="CDD" id="cd00009">
    <property type="entry name" value="AAA"/>
    <property type="match status" value="1"/>
</dbReference>
<evidence type="ECO:0000256" key="7">
    <source>
        <dbReference type="ARBA" id="ARBA00023163"/>
    </source>
</evidence>
<feature type="domain" description="Sigma-54 factor interaction" evidence="9">
    <location>
        <begin position="146"/>
        <end position="372"/>
    </location>
</feature>
<dbReference type="GO" id="GO:0000160">
    <property type="term" value="P:phosphorelay signal transduction system"/>
    <property type="evidence" value="ECO:0007669"/>
    <property type="project" value="UniProtKB-KW"/>
</dbReference>
<dbReference type="Pfam" id="PF25601">
    <property type="entry name" value="AAA_lid_14"/>
    <property type="match status" value="1"/>
</dbReference>
<dbReference type="GO" id="GO:0005524">
    <property type="term" value="F:ATP binding"/>
    <property type="evidence" value="ECO:0007669"/>
    <property type="project" value="UniProtKB-KW"/>
</dbReference>
<dbReference type="SUPFAM" id="SSF52540">
    <property type="entry name" value="P-loop containing nucleoside triphosphate hydrolases"/>
    <property type="match status" value="1"/>
</dbReference>
<dbReference type="FunFam" id="3.40.50.2300:FF:000018">
    <property type="entry name" value="DNA-binding transcriptional regulator NtrC"/>
    <property type="match status" value="1"/>
</dbReference>
<feature type="modified residue" description="4-aspartylphosphate" evidence="8">
    <location>
        <position position="55"/>
    </location>
</feature>
<keyword evidence="12" id="KW-1185">Reference proteome</keyword>
<dbReference type="OrthoDB" id="9804019at2"/>
<keyword evidence="1 8" id="KW-0597">Phosphoprotein</keyword>
<evidence type="ECO:0000256" key="1">
    <source>
        <dbReference type="ARBA" id="ARBA00022553"/>
    </source>
</evidence>